<keyword evidence="5 9" id="KW-0812">Transmembrane</keyword>
<dbReference type="InterPro" id="IPR038731">
    <property type="entry name" value="RgtA/B/C-like"/>
</dbReference>
<dbReference type="STRING" id="261654.GA0070611_2394"/>
<feature type="transmembrane region" description="Helical" evidence="9">
    <location>
        <begin position="133"/>
        <end position="151"/>
    </location>
</feature>
<feature type="transmembrane region" description="Helical" evidence="9">
    <location>
        <begin position="267"/>
        <end position="288"/>
    </location>
</feature>
<dbReference type="PATRIC" id="fig|261654.4.peg.2439"/>
<evidence type="ECO:0000256" key="4">
    <source>
        <dbReference type="ARBA" id="ARBA00022679"/>
    </source>
</evidence>
<feature type="transmembrane region" description="Helical" evidence="9">
    <location>
        <begin position="105"/>
        <end position="127"/>
    </location>
</feature>
<sequence>MSVSQPVRSDRHPTAPGRAPAASARRAGALVSRTPVALPVSLVAFAVAALGSGGREIWFDESVSWLTTTLPWPELRHLLGNMDLTHALYYLALRGWTALAGDSTLALRFPSVVGTAVAAGALTLLGAKLYDGTVGVTAGLLFVAIPSVSRYGQEARSYAWVVALTVLATLALVGALDRPSWPRWVRYGGCLLALTCLHAVAATVLAAHALLVGSAFRRGGARRAWALTVLVVAVAAAPLLYAASRQADQVSWITRDQAALARFPRELFGSLPVAVTFVGTGLLGAAVLWRRRRALLRPLLVWAVAPAVCCYLSHPLVHLFLARFVLFTLPAWALLAAVGIAVPVAALRRALPAGGPAAVLGAAVLAVAGVGLPGQVEARRSPVPGEADYRAAAALIDRRYEPGDGIAYSGWRGWSAPLPMAYQLRTTPRDVFLAVPPGRSGGFWAIDCVDPAPCLGDVRRIWLVVGGAGDPYEGIPPARAELLRREFAVTGTDRFVGVVVVLLARRSGP</sequence>
<feature type="transmembrane region" description="Helical" evidence="9">
    <location>
        <begin position="295"/>
        <end position="314"/>
    </location>
</feature>
<feature type="region of interest" description="Disordered" evidence="8">
    <location>
        <begin position="1"/>
        <end position="24"/>
    </location>
</feature>
<dbReference type="GO" id="GO:0009103">
    <property type="term" value="P:lipopolysaccharide biosynthetic process"/>
    <property type="evidence" value="ECO:0007669"/>
    <property type="project" value="UniProtKB-ARBA"/>
</dbReference>
<evidence type="ECO:0000256" key="3">
    <source>
        <dbReference type="ARBA" id="ARBA00022676"/>
    </source>
</evidence>
<feature type="transmembrane region" description="Helical" evidence="9">
    <location>
        <begin position="191"/>
        <end position="212"/>
    </location>
</feature>
<comment type="subcellular location">
    <subcellularLocation>
        <location evidence="1">Cell membrane</location>
        <topology evidence="1">Multi-pass membrane protein</topology>
    </subcellularLocation>
</comment>
<feature type="domain" description="Glycosyltransferase RgtA/B/C/D-like" evidence="10">
    <location>
        <begin position="91"/>
        <end position="240"/>
    </location>
</feature>
<protein>
    <submittedName>
        <fullName evidence="11">Mannosyltransferase</fullName>
    </submittedName>
</protein>
<feature type="transmembrane region" description="Helical" evidence="9">
    <location>
        <begin position="353"/>
        <end position="372"/>
    </location>
</feature>
<reference evidence="12" key="1">
    <citation type="submission" date="2016-06" db="EMBL/GenBank/DDBJ databases">
        <authorList>
            <person name="Varghese N."/>
            <person name="Submissions Spin"/>
        </authorList>
    </citation>
    <scope>NUCLEOTIDE SEQUENCE [LARGE SCALE GENOMIC DNA]</scope>
    <source>
        <strain evidence="12">DSM 44815</strain>
    </source>
</reference>
<feature type="compositionally biased region" description="Low complexity" evidence="8">
    <location>
        <begin position="15"/>
        <end position="24"/>
    </location>
</feature>
<evidence type="ECO:0000256" key="7">
    <source>
        <dbReference type="ARBA" id="ARBA00023136"/>
    </source>
</evidence>
<dbReference type="Proteomes" id="UP000199385">
    <property type="component" value="Chromosome I"/>
</dbReference>
<evidence type="ECO:0000259" key="10">
    <source>
        <dbReference type="Pfam" id="PF13231"/>
    </source>
</evidence>
<dbReference type="GO" id="GO:0016763">
    <property type="term" value="F:pentosyltransferase activity"/>
    <property type="evidence" value="ECO:0007669"/>
    <property type="project" value="TreeGrafter"/>
</dbReference>
<accession>A0A1A8ZIE0</accession>
<gene>
    <name evidence="11" type="ORF">GA0070611_2394</name>
</gene>
<feature type="transmembrane region" description="Helical" evidence="9">
    <location>
        <begin position="224"/>
        <end position="243"/>
    </location>
</feature>
<keyword evidence="7 9" id="KW-0472">Membrane</keyword>
<proteinExistence type="predicted"/>
<evidence type="ECO:0000256" key="1">
    <source>
        <dbReference type="ARBA" id="ARBA00004651"/>
    </source>
</evidence>
<dbReference type="Pfam" id="PF13231">
    <property type="entry name" value="PMT_2"/>
    <property type="match status" value="1"/>
</dbReference>
<dbReference type="PANTHER" id="PTHR33908">
    <property type="entry name" value="MANNOSYLTRANSFERASE YKCB-RELATED"/>
    <property type="match status" value="1"/>
</dbReference>
<keyword evidence="3 11" id="KW-0328">Glycosyltransferase</keyword>
<feature type="transmembrane region" description="Helical" evidence="9">
    <location>
        <begin position="158"/>
        <end position="176"/>
    </location>
</feature>
<dbReference type="InterPro" id="IPR050297">
    <property type="entry name" value="LipidA_mod_glycosyltrf_83"/>
</dbReference>
<dbReference type="EMBL" id="LT594323">
    <property type="protein sequence ID" value="SBT43633.1"/>
    <property type="molecule type" value="Genomic_DNA"/>
</dbReference>
<name>A0A1A8ZIE0_9ACTN</name>
<evidence type="ECO:0000313" key="11">
    <source>
        <dbReference type="EMBL" id="SBT43633.1"/>
    </source>
</evidence>
<evidence type="ECO:0000256" key="6">
    <source>
        <dbReference type="ARBA" id="ARBA00022989"/>
    </source>
</evidence>
<keyword evidence="6 9" id="KW-1133">Transmembrane helix</keyword>
<keyword evidence="2" id="KW-1003">Cell membrane</keyword>
<dbReference type="AlphaFoldDB" id="A0A1A8ZIE0"/>
<evidence type="ECO:0000256" key="5">
    <source>
        <dbReference type="ARBA" id="ARBA00022692"/>
    </source>
</evidence>
<evidence type="ECO:0000256" key="9">
    <source>
        <dbReference type="SAM" id="Phobius"/>
    </source>
</evidence>
<evidence type="ECO:0000256" key="2">
    <source>
        <dbReference type="ARBA" id="ARBA00022475"/>
    </source>
</evidence>
<organism evidence="11 12">
    <name type="scientific">Micromonospora auratinigra</name>
    <dbReference type="NCBI Taxonomy" id="261654"/>
    <lineage>
        <taxon>Bacteria</taxon>
        <taxon>Bacillati</taxon>
        <taxon>Actinomycetota</taxon>
        <taxon>Actinomycetes</taxon>
        <taxon>Micromonosporales</taxon>
        <taxon>Micromonosporaceae</taxon>
        <taxon>Micromonospora</taxon>
    </lineage>
</organism>
<keyword evidence="4 11" id="KW-0808">Transferase</keyword>
<dbReference type="PANTHER" id="PTHR33908:SF11">
    <property type="entry name" value="MEMBRANE PROTEIN"/>
    <property type="match status" value="1"/>
</dbReference>
<evidence type="ECO:0000256" key="8">
    <source>
        <dbReference type="SAM" id="MobiDB-lite"/>
    </source>
</evidence>
<keyword evidence="12" id="KW-1185">Reference proteome</keyword>
<dbReference type="GO" id="GO:0005886">
    <property type="term" value="C:plasma membrane"/>
    <property type="evidence" value="ECO:0007669"/>
    <property type="project" value="UniProtKB-SubCell"/>
</dbReference>
<evidence type="ECO:0000313" key="12">
    <source>
        <dbReference type="Proteomes" id="UP000199385"/>
    </source>
</evidence>
<feature type="transmembrane region" description="Helical" evidence="9">
    <location>
        <begin position="320"/>
        <end position="346"/>
    </location>
</feature>